<accession>A0A1L3GHY6</accession>
<gene>
    <name evidence="9" type="ORF">A7E75_11350</name>
</gene>
<dbReference type="InterPro" id="IPR035906">
    <property type="entry name" value="MetI-like_sf"/>
</dbReference>
<keyword evidence="10" id="KW-1185">Reference proteome</keyword>
<dbReference type="EMBL" id="CP015518">
    <property type="protein sequence ID" value="APG25547.1"/>
    <property type="molecule type" value="Genomic_DNA"/>
</dbReference>
<dbReference type="SUPFAM" id="SSF161098">
    <property type="entry name" value="MetI-like"/>
    <property type="match status" value="1"/>
</dbReference>
<keyword evidence="4 7" id="KW-0812">Transmembrane</keyword>
<protein>
    <recommendedName>
        <fullName evidence="8">ABC transmembrane type-1 domain-containing protein</fullName>
    </recommendedName>
</protein>
<evidence type="ECO:0000256" key="4">
    <source>
        <dbReference type="ARBA" id="ARBA00022692"/>
    </source>
</evidence>
<evidence type="ECO:0000259" key="8">
    <source>
        <dbReference type="PROSITE" id="PS50928"/>
    </source>
</evidence>
<feature type="transmembrane region" description="Helical" evidence="7">
    <location>
        <begin position="12"/>
        <end position="36"/>
    </location>
</feature>
<comment type="similarity">
    <text evidence="7">Belongs to the binding-protein-dependent transport system permease family.</text>
</comment>
<feature type="transmembrane region" description="Helical" evidence="7">
    <location>
        <begin position="56"/>
        <end position="79"/>
    </location>
</feature>
<comment type="subcellular location">
    <subcellularLocation>
        <location evidence="1 7">Cell membrane</location>
        <topology evidence="1 7">Multi-pass membrane protein</topology>
    </subcellularLocation>
</comment>
<feature type="domain" description="ABC transmembrane type-1" evidence="8">
    <location>
        <begin position="56"/>
        <end position="258"/>
    </location>
</feature>
<dbReference type="InterPro" id="IPR000515">
    <property type="entry name" value="MetI-like"/>
</dbReference>
<sequence length="268" mass="30040">MPKVSVIRGRWWPALTISITLVAITFYLLLIASNWIYLGWNDTIHFFTQARMWQRFWLTVWTSTVSTSVALLIGIPAGYALSRFSFPCRNIFASVIDLPIVVSPAVIGAFLFGITTRFPFDMISEHYNIYIGRNVYGVLLVQFTVTCAFCTRLMKASFDMIPTKFESVSRSLGASNFRTFFKVVMPMAKNGILASMIVVWARAAAEWEGLMLFVGASEGETDIMPFAIYLDWNGGMMGWVTSMTIVCILMAITAMSAMRLIGGKSSVW</sequence>
<proteinExistence type="inferred from homology"/>
<keyword evidence="2 7" id="KW-0813">Transport</keyword>
<evidence type="ECO:0000313" key="10">
    <source>
        <dbReference type="Proteomes" id="UP000182264"/>
    </source>
</evidence>
<dbReference type="GO" id="GO:0005886">
    <property type="term" value="C:plasma membrane"/>
    <property type="evidence" value="ECO:0007669"/>
    <property type="project" value="UniProtKB-SubCell"/>
</dbReference>
<evidence type="ECO:0000313" key="9">
    <source>
        <dbReference type="EMBL" id="APG25547.1"/>
    </source>
</evidence>
<dbReference type="Proteomes" id="UP000182264">
    <property type="component" value="Chromosome"/>
</dbReference>
<evidence type="ECO:0000256" key="2">
    <source>
        <dbReference type="ARBA" id="ARBA00022448"/>
    </source>
</evidence>
<feature type="transmembrane region" description="Helical" evidence="7">
    <location>
        <begin position="236"/>
        <end position="258"/>
    </location>
</feature>
<dbReference type="KEGG" id="pace:A6070_05365"/>
<dbReference type="PROSITE" id="PS50928">
    <property type="entry name" value="ABC_TM1"/>
    <property type="match status" value="1"/>
</dbReference>
<dbReference type="STRING" id="29542.A6070_05365"/>
<evidence type="ECO:0000256" key="5">
    <source>
        <dbReference type="ARBA" id="ARBA00022989"/>
    </source>
</evidence>
<name>A0A1L3GHY6_SYNAC</name>
<dbReference type="PANTHER" id="PTHR30183">
    <property type="entry name" value="MOLYBDENUM TRANSPORT SYSTEM PERMEASE PROTEIN MODB"/>
    <property type="match status" value="1"/>
</dbReference>
<dbReference type="Gene3D" id="1.10.3720.10">
    <property type="entry name" value="MetI-like"/>
    <property type="match status" value="1"/>
</dbReference>
<organism evidence="9 10">
    <name type="scientific">Syntrophotalea acetylenica</name>
    <name type="common">Pelobacter acetylenicus</name>
    <dbReference type="NCBI Taxonomy" id="29542"/>
    <lineage>
        <taxon>Bacteria</taxon>
        <taxon>Pseudomonadati</taxon>
        <taxon>Thermodesulfobacteriota</taxon>
        <taxon>Desulfuromonadia</taxon>
        <taxon>Desulfuromonadales</taxon>
        <taxon>Syntrophotaleaceae</taxon>
        <taxon>Syntrophotalea</taxon>
    </lineage>
</organism>
<dbReference type="OrthoDB" id="9795403at2"/>
<keyword evidence="5 7" id="KW-1133">Transmembrane helix</keyword>
<evidence type="ECO:0000256" key="7">
    <source>
        <dbReference type="RuleBase" id="RU363032"/>
    </source>
</evidence>
<dbReference type="Pfam" id="PF00528">
    <property type="entry name" value="BPD_transp_1"/>
    <property type="match status" value="1"/>
</dbReference>
<keyword evidence="3" id="KW-1003">Cell membrane</keyword>
<keyword evidence="6 7" id="KW-0472">Membrane</keyword>
<dbReference type="AlphaFoldDB" id="A0A1L3GHY6"/>
<dbReference type="CDD" id="cd06261">
    <property type="entry name" value="TM_PBP2"/>
    <property type="match status" value="1"/>
</dbReference>
<reference evidence="9 10" key="1">
    <citation type="journal article" date="2017" name="Genome Announc.">
        <title>Complete Genome Sequences of Two Acetylene-Fermenting Pelobacter acetylenicus Strains.</title>
        <authorList>
            <person name="Sutton J.M."/>
            <person name="Baesman S.M."/>
            <person name="Fierst J.L."/>
            <person name="Poret-Peterson A.T."/>
            <person name="Oremland R.S."/>
            <person name="Dunlap D.S."/>
            <person name="Akob D.M."/>
        </authorList>
    </citation>
    <scope>NUCLEOTIDE SEQUENCE [LARGE SCALE GENOMIC DNA]</scope>
    <source>
        <strain evidence="9 10">DSM 3247</strain>
    </source>
</reference>
<dbReference type="RefSeq" id="WP_072287388.1">
    <property type="nucleotide sequence ID" value="NZ_CP015455.1"/>
</dbReference>
<evidence type="ECO:0000256" key="3">
    <source>
        <dbReference type="ARBA" id="ARBA00022475"/>
    </source>
</evidence>
<feature type="transmembrane region" description="Helical" evidence="7">
    <location>
        <begin position="91"/>
        <end position="115"/>
    </location>
</feature>
<evidence type="ECO:0000256" key="6">
    <source>
        <dbReference type="ARBA" id="ARBA00023136"/>
    </source>
</evidence>
<dbReference type="PANTHER" id="PTHR30183:SF3">
    <property type="entry name" value="MOLYBDENUM TRANSPORT SYSTEM PERMEASE PROTEIN MODB"/>
    <property type="match status" value="1"/>
</dbReference>
<dbReference type="GO" id="GO:0055085">
    <property type="term" value="P:transmembrane transport"/>
    <property type="evidence" value="ECO:0007669"/>
    <property type="project" value="InterPro"/>
</dbReference>
<evidence type="ECO:0000256" key="1">
    <source>
        <dbReference type="ARBA" id="ARBA00004651"/>
    </source>
</evidence>
<feature type="transmembrane region" description="Helical" evidence="7">
    <location>
        <begin position="135"/>
        <end position="154"/>
    </location>
</feature>